<feature type="signal peptide" evidence="1">
    <location>
        <begin position="1"/>
        <end position="26"/>
    </location>
</feature>
<accession>A0ABR3NF68</accession>
<keyword evidence="3" id="KW-1185">Reference proteome</keyword>
<keyword evidence="1" id="KW-0732">Signal</keyword>
<dbReference type="EMBL" id="JAYMGO010000004">
    <property type="protein sequence ID" value="KAL1275606.1"/>
    <property type="molecule type" value="Genomic_DNA"/>
</dbReference>
<evidence type="ECO:0000256" key="1">
    <source>
        <dbReference type="SAM" id="SignalP"/>
    </source>
</evidence>
<sequence>MNDTDQSPSLFAVVLIVLLPLRDGKSFKHNHRLSNPFSVQGCGFSPHICSYCRISLMNREYSTALHPESRSETSRSSNTLLSNTQHACDIWKRRACAEISSPEKHQHH</sequence>
<evidence type="ECO:0000313" key="2">
    <source>
        <dbReference type="EMBL" id="KAL1275606.1"/>
    </source>
</evidence>
<comment type="caution">
    <text evidence="2">The sequence shown here is derived from an EMBL/GenBank/DDBJ whole genome shotgun (WGS) entry which is preliminary data.</text>
</comment>
<proteinExistence type="predicted"/>
<reference evidence="2 3" key="1">
    <citation type="submission" date="2023-09" db="EMBL/GenBank/DDBJ databases">
        <authorList>
            <person name="Wang M."/>
        </authorList>
    </citation>
    <scope>NUCLEOTIDE SEQUENCE [LARGE SCALE GENOMIC DNA]</scope>
    <source>
        <strain evidence="2">GT-2023</strain>
        <tissue evidence="2">Liver</tissue>
    </source>
</reference>
<protein>
    <recommendedName>
        <fullName evidence="4">Secreted protein</fullName>
    </recommendedName>
</protein>
<evidence type="ECO:0008006" key="4">
    <source>
        <dbReference type="Google" id="ProtNLM"/>
    </source>
</evidence>
<dbReference type="Proteomes" id="UP001558613">
    <property type="component" value="Unassembled WGS sequence"/>
</dbReference>
<name>A0ABR3NF68_9TELE</name>
<evidence type="ECO:0000313" key="3">
    <source>
        <dbReference type="Proteomes" id="UP001558613"/>
    </source>
</evidence>
<organism evidence="2 3">
    <name type="scientific">Cirrhinus molitorella</name>
    <name type="common">mud carp</name>
    <dbReference type="NCBI Taxonomy" id="172907"/>
    <lineage>
        <taxon>Eukaryota</taxon>
        <taxon>Metazoa</taxon>
        <taxon>Chordata</taxon>
        <taxon>Craniata</taxon>
        <taxon>Vertebrata</taxon>
        <taxon>Euteleostomi</taxon>
        <taxon>Actinopterygii</taxon>
        <taxon>Neopterygii</taxon>
        <taxon>Teleostei</taxon>
        <taxon>Ostariophysi</taxon>
        <taxon>Cypriniformes</taxon>
        <taxon>Cyprinidae</taxon>
        <taxon>Labeoninae</taxon>
        <taxon>Labeonini</taxon>
        <taxon>Cirrhinus</taxon>
    </lineage>
</organism>
<gene>
    <name evidence="2" type="ORF">QQF64_035229</name>
</gene>
<feature type="chain" id="PRO_5046302795" description="Secreted protein" evidence="1">
    <location>
        <begin position="27"/>
        <end position="108"/>
    </location>
</feature>